<dbReference type="InterPro" id="IPR002919">
    <property type="entry name" value="TIL_dom"/>
</dbReference>
<evidence type="ECO:0000259" key="10">
    <source>
        <dbReference type="PROSITE" id="PS50184"/>
    </source>
</evidence>
<dbReference type="SMART" id="SM00216">
    <property type="entry name" value="VWD"/>
    <property type="match status" value="4"/>
</dbReference>
<dbReference type="PROSITE" id="PS50184">
    <property type="entry name" value="VWFC_2"/>
    <property type="match status" value="2"/>
</dbReference>
<evidence type="ECO:0000256" key="7">
    <source>
        <dbReference type="PROSITE-ProRule" id="PRU00039"/>
    </source>
</evidence>
<feature type="domain" description="VWFD" evidence="11">
    <location>
        <begin position="1093"/>
        <end position="1276"/>
    </location>
</feature>
<dbReference type="SMART" id="SM00215">
    <property type="entry name" value="VWC_out"/>
    <property type="match status" value="2"/>
</dbReference>
<dbReference type="SMART" id="SM00041">
    <property type="entry name" value="CT"/>
    <property type="match status" value="1"/>
</dbReference>
<accession>A0A8U0R3J9</accession>
<dbReference type="KEGG" id="snh:120051657"/>
<comment type="subcellular location">
    <subcellularLocation>
        <location evidence="1">Secreted</location>
    </subcellularLocation>
</comment>
<dbReference type="PROSITE" id="PS51233">
    <property type="entry name" value="VWFD"/>
    <property type="match status" value="4"/>
</dbReference>
<dbReference type="InterPro" id="IPR001007">
    <property type="entry name" value="VWF_dom"/>
</dbReference>
<comment type="caution">
    <text evidence="7">Lacks conserved residue(s) required for the propagation of feature annotation.</text>
</comment>
<dbReference type="Gene3D" id="2.10.25.10">
    <property type="entry name" value="Laminin"/>
    <property type="match status" value="3"/>
</dbReference>
<keyword evidence="12" id="KW-1185">Reference proteome</keyword>
<feature type="region of interest" description="Disordered" evidence="8">
    <location>
        <begin position="183"/>
        <end position="205"/>
    </location>
</feature>
<dbReference type="SMART" id="SM00214">
    <property type="entry name" value="VWC"/>
    <property type="match status" value="3"/>
</dbReference>
<dbReference type="InterPro" id="IPR006207">
    <property type="entry name" value="Cys_knot_C"/>
</dbReference>
<dbReference type="PANTHER" id="PTHR11339:SF371">
    <property type="entry name" value="MUCIN-2"/>
    <property type="match status" value="1"/>
</dbReference>
<feature type="disulfide bond" evidence="7">
    <location>
        <begin position="1707"/>
        <end position="1761"/>
    </location>
</feature>
<evidence type="ECO:0000259" key="9">
    <source>
        <dbReference type="PROSITE" id="PS01225"/>
    </source>
</evidence>
<dbReference type="GeneID" id="120051657"/>
<evidence type="ECO:0000259" key="11">
    <source>
        <dbReference type="PROSITE" id="PS51233"/>
    </source>
</evidence>
<keyword evidence="3" id="KW-0732">Signal</keyword>
<keyword evidence="4" id="KW-0677">Repeat</keyword>
<dbReference type="Pfam" id="PF01826">
    <property type="entry name" value="TIL"/>
    <property type="match status" value="2"/>
</dbReference>
<dbReference type="CDD" id="cd19941">
    <property type="entry name" value="TIL"/>
    <property type="match status" value="3"/>
</dbReference>
<keyword evidence="2" id="KW-0964">Secreted</keyword>
<evidence type="ECO:0000256" key="6">
    <source>
        <dbReference type="ARBA" id="ARBA00023180"/>
    </source>
</evidence>
<feature type="disulfide bond" evidence="7">
    <location>
        <begin position="1696"/>
        <end position="1745"/>
    </location>
</feature>
<feature type="domain" description="VWFC" evidence="10">
    <location>
        <begin position="1532"/>
        <end position="1602"/>
    </location>
</feature>
<feature type="disulfide bond" evidence="7">
    <location>
        <begin position="1711"/>
        <end position="1763"/>
    </location>
</feature>
<dbReference type="Pfam" id="PF00094">
    <property type="entry name" value="VWD"/>
    <property type="match status" value="4"/>
</dbReference>
<dbReference type="RefSeq" id="XP_038854477.1">
    <property type="nucleotide sequence ID" value="XM_038998549.1"/>
</dbReference>
<evidence type="ECO:0000256" key="1">
    <source>
        <dbReference type="ARBA" id="ARBA00004613"/>
    </source>
</evidence>
<sequence length="1785" mass="198274">MSDILLLMARQSNHVNSICSTWGREHFKTFDGDVYQFPGTCEYNLASDCHSESYQEFSVHLKRNEATETEGNPTVKHVVVTINDLVFHLTKTQVAVNGEIVTLPYYNGGVQLERNAVYTKLYSKVGLVVMWNGEDAVMVELDTEYTNRTCGLCGDFNGLPVHSEFIHDGRKVSPIEFGNRQKVHRPNEDCEDPYEEEEEDEPADVQPKEDTCKEFHAQCDQLLRSALWSSCGAVVNPEPYIQACVQDLCGCSNTSDSFCVCSTLAEYSRQCSHAGGQPPHWRTTAFCDKQCPFNMVYLESGSPCMDTCTHSDTSSLCEEHLMDGCFCPHGTVFDDISKRGCVTQDQCQCKHDKIYNSGEVFRQDREECVCHHGQWSCKSLPSPGTCAVEEGSHVTTFDGKAFTFHGDCYYPLAKDEASPKFTVLVQLVPCIRQKFDTCLKSVVVLLNNDRNNALVITADGKVSHNAQITLPYNTADISVFKPSSFHMILQTSFGLQVQIQLVPIMQVYVTLDESYKTKTQGLCGNFNKVLSDDMKTPQGMVEGTASSFGNSWKANPTCRDREERLDDPCSLSVENENYAKHWCSMLRSSDSTFAKCHAMVDPELYYKRCTYASCNCEKSEDCLCAVFSSYVRDCATKGVVLSGWRENVCDKYTGNCPASQTYSDQLQRCQLTCSSLASKRQGCTNDFLPVDGCSCPDGLYMDDRGTCVPMDKCPCFHNGVHIKPGKSINIQEEHCTCKSGKWECTDKKCPGTCTIYGSGHYKTFDERTYGFQGKCGYVAVQNKCGNRPVQDNFMVITENIPCGTTGTTCSKSVRVQLGRTELKLSKGTYEMVNLGVGSQIQYRVRTVGLYLIVESDIGIAVLWDRKTTVRIVLEPQHSGAVCGLCGNYNGDGRDDFTTQGQLVVSSPVDFANSWKVSSTCPDAESNVDPCGARPNRHNWAKMQCSIITGKTFQLCHKKVDPTLYFENCVKDSCACDTGGDCECFCTAVAAYAQACTEAGVCVAWRTPEICRCYPQCPPDRPIFDEETGECVEECQNETFWLCNCTLARCIENNTIEIIAYKCPEPEPITCTNGKKPVLQWDEFYCCQHYVCDCVCEGWGDPHYITFDGLFYSFQGNCTYVLMEEMWPRHQFKIYIDNVNCDPTEDVSCPRAIIVSYRSTVITLKNHNLIGAAQLEALIDGVSLRLPFTRHGVKVMNSGINMVLEIAHLQVVVTFGVTGFSVNLPWQHFGNNTQGHCGTCSNNQADDCMLPGGQLVENCAVMADYWQAKDISQPDCHVPPGIPTNSPLPEPTQKPCKPDSSVCDLLKDSIFAACHPFVSPDNFYKGCVYDSCHVSNPAVECTSLQTYAAACAQFGVCIYWRNHTELCASDCPADKVYKPCGPAEQPTCDDNPDESRMNFTTEGCFCPDGMKLFNKESGICVDKCGCLDPEGVPREFNERFEYKCQDCVCLESTKAVTCKPKVCSKPPVEICTGPGFVYVNQTDPSDPCCSSLVCRCDSSTCPPTNMNCPIGFVPVVSVPEGKCCPEHTCEPKRVCLHKGVEYLPNSKVPGSECQECTCTNKVDPKSGHYQIDCGFMQCDKDCEKGYEYQEPDYSSDDCCGKCVQTHCVLQINGTKQLLKHGDTWSAPGDKCQQYSCVKNGDNYLTQSSNIHCPPFQQANCQPGSIQTAANGCCRICVEKDKACKRGSMKSFINHKNCQSIEEVEMPYCEGSCNTFTKYSAMAASLDHSCACCQESRSSNRTVDLQCLNGDVVPYTYLHVEECNCRHSDCHRAIRVPVRKTRSNTLV</sequence>
<name>A0A8U0R3J9_SALNM</name>
<evidence type="ECO:0000256" key="2">
    <source>
        <dbReference type="ARBA" id="ARBA00022525"/>
    </source>
</evidence>
<feature type="domain" description="VWFD" evidence="11">
    <location>
        <begin position="17"/>
        <end position="191"/>
    </location>
</feature>
<dbReference type="Proteomes" id="UP000808372">
    <property type="component" value="Chromosome 8"/>
</dbReference>
<protein>
    <submittedName>
        <fullName evidence="13">Mucin-2-like</fullName>
    </submittedName>
</protein>
<feature type="compositionally biased region" description="Acidic residues" evidence="8">
    <location>
        <begin position="189"/>
        <end position="203"/>
    </location>
</feature>
<dbReference type="InterPro" id="IPR036084">
    <property type="entry name" value="Ser_inhib-like_sf"/>
</dbReference>
<dbReference type="PROSITE" id="PS01185">
    <property type="entry name" value="CTCK_1"/>
    <property type="match status" value="1"/>
</dbReference>
<evidence type="ECO:0000313" key="13">
    <source>
        <dbReference type="RefSeq" id="XP_038854477.1"/>
    </source>
</evidence>
<organism evidence="12 13">
    <name type="scientific">Salvelinus namaycush</name>
    <name type="common">Lake trout</name>
    <name type="synonym">Salmo namaycush</name>
    <dbReference type="NCBI Taxonomy" id="8040"/>
    <lineage>
        <taxon>Eukaryota</taxon>
        <taxon>Metazoa</taxon>
        <taxon>Chordata</taxon>
        <taxon>Craniata</taxon>
        <taxon>Vertebrata</taxon>
        <taxon>Euteleostomi</taxon>
        <taxon>Actinopterygii</taxon>
        <taxon>Neopterygii</taxon>
        <taxon>Teleostei</taxon>
        <taxon>Protacanthopterygii</taxon>
        <taxon>Salmoniformes</taxon>
        <taxon>Salmonidae</taxon>
        <taxon>Salmoninae</taxon>
        <taxon>Salvelinus</taxon>
    </lineage>
</organism>
<dbReference type="InterPro" id="IPR050780">
    <property type="entry name" value="Mucin_vWF_Thrombospondin_sf"/>
</dbReference>
<dbReference type="FunFam" id="2.10.25.10:FF:000153">
    <property type="entry name" value="MUC5B isoform 1"/>
    <property type="match status" value="1"/>
</dbReference>
<dbReference type="PROSITE" id="PS01225">
    <property type="entry name" value="CTCK_2"/>
    <property type="match status" value="1"/>
</dbReference>
<evidence type="ECO:0000256" key="4">
    <source>
        <dbReference type="ARBA" id="ARBA00022737"/>
    </source>
</evidence>
<dbReference type="PANTHER" id="PTHR11339">
    <property type="entry name" value="EXTRACELLULAR MATRIX GLYCOPROTEIN RELATED"/>
    <property type="match status" value="1"/>
</dbReference>
<feature type="domain" description="VWFC" evidence="10">
    <location>
        <begin position="1425"/>
        <end position="1494"/>
    </location>
</feature>
<proteinExistence type="predicted"/>
<evidence type="ECO:0000256" key="5">
    <source>
        <dbReference type="ARBA" id="ARBA00023157"/>
    </source>
</evidence>
<dbReference type="SUPFAM" id="SSF57567">
    <property type="entry name" value="Serine protease inhibitors"/>
    <property type="match status" value="3"/>
</dbReference>
<feature type="domain" description="CTCK" evidence="9">
    <location>
        <begin position="1675"/>
        <end position="1769"/>
    </location>
</feature>
<feature type="domain" description="VWFD" evidence="11">
    <location>
        <begin position="751"/>
        <end position="921"/>
    </location>
</feature>
<gene>
    <name evidence="13" type="primary">LOC120051657</name>
</gene>
<feature type="domain" description="VWFD" evidence="11">
    <location>
        <begin position="384"/>
        <end position="559"/>
    </location>
</feature>
<keyword evidence="5 7" id="KW-1015">Disulfide bond</keyword>
<dbReference type="PROSITE" id="PS01208">
    <property type="entry name" value="VWFC_1"/>
    <property type="match status" value="1"/>
</dbReference>
<dbReference type="InterPro" id="IPR001846">
    <property type="entry name" value="VWF_type-D"/>
</dbReference>
<dbReference type="SMART" id="SM00832">
    <property type="entry name" value="C8"/>
    <property type="match status" value="4"/>
</dbReference>
<reference evidence="13" key="1">
    <citation type="submission" date="2025-08" db="UniProtKB">
        <authorList>
            <consortium name="RefSeq"/>
        </authorList>
    </citation>
    <scope>IDENTIFICATION</scope>
    <source>
        <tissue evidence="13">White muscle</tissue>
    </source>
</reference>
<dbReference type="GO" id="GO:0005576">
    <property type="term" value="C:extracellular region"/>
    <property type="evidence" value="ECO:0007669"/>
    <property type="project" value="UniProtKB-SubCell"/>
</dbReference>
<evidence type="ECO:0000256" key="3">
    <source>
        <dbReference type="ARBA" id="ARBA00022729"/>
    </source>
</evidence>
<evidence type="ECO:0000256" key="8">
    <source>
        <dbReference type="SAM" id="MobiDB-lite"/>
    </source>
</evidence>
<evidence type="ECO:0000313" key="12">
    <source>
        <dbReference type="Proteomes" id="UP000808372"/>
    </source>
</evidence>
<dbReference type="InterPro" id="IPR014853">
    <property type="entry name" value="VWF/SSPO/ZAN-like_Cys-rich_dom"/>
</dbReference>
<dbReference type="FunFam" id="2.10.25.10:FF:000674">
    <property type="entry name" value="Mucin-2"/>
    <property type="match status" value="1"/>
</dbReference>
<dbReference type="Pfam" id="PF08742">
    <property type="entry name" value="C8"/>
    <property type="match status" value="4"/>
</dbReference>
<keyword evidence="6" id="KW-0325">Glycoprotein</keyword>